<evidence type="ECO:0000313" key="5">
    <source>
        <dbReference type="EMBL" id="KAH7134914.1"/>
    </source>
</evidence>
<dbReference type="SUPFAM" id="SSF53756">
    <property type="entry name" value="UDP-Glycosyltransferase/glycogen phosphorylase"/>
    <property type="match status" value="1"/>
</dbReference>
<protein>
    <submittedName>
        <fullName evidence="5">Sterol glucosyltransferase</fullName>
    </submittedName>
</protein>
<feature type="domain" description="Erythromycin biosynthesis protein CIII-like C-terminal" evidence="4">
    <location>
        <begin position="402"/>
        <end position="505"/>
    </location>
</feature>
<evidence type="ECO:0000256" key="1">
    <source>
        <dbReference type="ARBA" id="ARBA00022679"/>
    </source>
</evidence>
<dbReference type="InterPro" id="IPR004276">
    <property type="entry name" value="GlycoTrans_28_N"/>
</dbReference>
<dbReference type="FunFam" id="3.40.50.2000:FF:000100">
    <property type="entry name" value="Glycosyltransferase family 1 protein"/>
    <property type="match status" value="1"/>
</dbReference>
<dbReference type="Proteomes" id="UP000700596">
    <property type="component" value="Unassembled WGS sequence"/>
</dbReference>
<feature type="domain" description="Glycosyltransferase family 28 N-terminal" evidence="3">
    <location>
        <begin position="95"/>
        <end position="243"/>
    </location>
</feature>
<evidence type="ECO:0000256" key="2">
    <source>
        <dbReference type="SAM" id="MobiDB-lite"/>
    </source>
</evidence>
<dbReference type="PANTHER" id="PTHR48050">
    <property type="entry name" value="STEROL 3-BETA-GLUCOSYLTRANSFERASE"/>
    <property type="match status" value="1"/>
</dbReference>
<dbReference type="EMBL" id="JAGMWT010000002">
    <property type="protein sequence ID" value="KAH7134914.1"/>
    <property type="molecule type" value="Genomic_DNA"/>
</dbReference>
<comment type="caution">
    <text evidence="5">The sequence shown here is derived from an EMBL/GenBank/DDBJ whole genome shotgun (WGS) entry which is preliminary data.</text>
</comment>
<organism evidence="5 6">
    <name type="scientific">Dendryphion nanum</name>
    <dbReference type="NCBI Taxonomy" id="256645"/>
    <lineage>
        <taxon>Eukaryota</taxon>
        <taxon>Fungi</taxon>
        <taxon>Dikarya</taxon>
        <taxon>Ascomycota</taxon>
        <taxon>Pezizomycotina</taxon>
        <taxon>Dothideomycetes</taxon>
        <taxon>Pleosporomycetidae</taxon>
        <taxon>Pleosporales</taxon>
        <taxon>Torulaceae</taxon>
        <taxon>Dendryphion</taxon>
    </lineage>
</organism>
<evidence type="ECO:0000259" key="3">
    <source>
        <dbReference type="Pfam" id="PF03033"/>
    </source>
</evidence>
<reference evidence="5" key="1">
    <citation type="journal article" date="2021" name="Nat. Commun.">
        <title>Genetic determinants of endophytism in the Arabidopsis root mycobiome.</title>
        <authorList>
            <person name="Mesny F."/>
            <person name="Miyauchi S."/>
            <person name="Thiergart T."/>
            <person name="Pickel B."/>
            <person name="Atanasova L."/>
            <person name="Karlsson M."/>
            <person name="Huettel B."/>
            <person name="Barry K.W."/>
            <person name="Haridas S."/>
            <person name="Chen C."/>
            <person name="Bauer D."/>
            <person name="Andreopoulos W."/>
            <person name="Pangilinan J."/>
            <person name="LaButti K."/>
            <person name="Riley R."/>
            <person name="Lipzen A."/>
            <person name="Clum A."/>
            <person name="Drula E."/>
            <person name="Henrissat B."/>
            <person name="Kohler A."/>
            <person name="Grigoriev I.V."/>
            <person name="Martin F.M."/>
            <person name="Hacquard S."/>
        </authorList>
    </citation>
    <scope>NUCLEOTIDE SEQUENCE</scope>
    <source>
        <strain evidence="5">MPI-CAGE-CH-0243</strain>
    </source>
</reference>
<dbReference type="AlphaFoldDB" id="A0A9P9IY99"/>
<dbReference type="Pfam" id="PF06722">
    <property type="entry name" value="EryCIII-like_C"/>
    <property type="match status" value="1"/>
</dbReference>
<dbReference type="FunFam" id="3.40.50.2000:FF:000009">
    <property type="entry name" value="Sterol 3-beta-glucosyltransferase UGT80A2"/>
    <property type="match status" value="1"/>
</dbReference>
<dbReference type="GO" id="GO:0005975">
    <property type="term" value="P:carbohydrate metabolic process"/>
    <property type="evidence" value="ECO:0007669"/>
    <property type="project" value="InterPro"/>
</dbReference>
<feature type="region of interest" description="Disordered" evidence="2">
    <location>
        <begin position="1"/>
        <end position="47"/>
    </location>
</feature>
<dbReference type="Pfam" id="PF03033">
    <property type="entry name" value="Glyco_transf_28"/>
    <property type="match status" value="1"/>
</dbReference>
<dbReference type="Gene3D" id="3.40.50.2000">
    <property type="entry name" value="Glycogen Phosphorylase B"/>
    <property type="match status" value="2"/>
</dbReference>
<proteinExistence type="predicted"/>
<evidence type="ECO:0000259" key="4">
    <source>
        <dbReference type="Pfam" id="PF06722"/>
    </source>
</evidence>
<dbReference type="GO" id="GO:0016906">
    <property type="term" value="F:sterol 3-beta-glucosyltransferase activity"/>
    <property type="evidence" value="ECO:0007669"/>
    <property type="project" value="UniProtKB-ARBA"/>
</dbReference>
<dbReference type="InterPro" id="IPR002213">
    <property type="entry name" value="UDP_glucos_trans"/>
</dbReference>
<dbReference type="CDD" id="cd03784">
    <property type="entry name" value="GT1_Gtf-like"/>
    <property type="match status" value="1"/>
</dbReference>
<evidence type="ECO:0000313" key="6">
    <source>
        <dbReference type="Proteomes" id="UP000700596"/>
    </source>
</evidence>
<gene>
    <name evidence="5" type="ORF">B0J11DRAFT_517207</name>
</gene>
<keyword evidence="1" id="KW-0808">Transferase</keyword>
<name>A0A9P9IY99_9PLEO</name>
<dbReference type="PANTHER" id="PTHR48050:SF27">
    <property type="entry name" value="GLUCOSYLTRANSFERASE, PUTATIVE (AFU_ORTHOLOGUE AFUA_7G04880)-RELATED"/>
    <property type="match status" value="1"/>
</dbReference>
<dbReference type="InterPro" id="IPR050426">
    <property type="entry name" value="Glycosyltransferase_28"/>
</dbReference>
<keyword evidence="6" id="KW-1185">Reference proteome</keyword>
<sequence>MGRPESTAAQLQPPLTHAEHDITADAPPPYELEAPLGSIPPPGSTGVTNDGRIEIDLDSRLTKSLVKLVPKAEKKSHDPSRRFTVHRSWNLRLNIVIQVVGSRGDVQPFIALGQELQKYGHRVRLATHNVFDSFVRDSNLEFYPIGGDPKELMAYMVKNPGLIPSMKSLREGDIQRKRAMISELLDGCWESCVEADPISGKPFVADAIIANPPSFAHVHCAQALGVPLHLMFTMPWSSTRAFPHPLANFKVGVIDPQLINYASYGVVELLTWQGLGDIINKWRNTIDLEPIPTSVGPVLAEMLEIPFTYCWSPALVPKPDDWASHIDVCGFFFRDPPEYTPPTNIDEFLRGGSMPVYIGFGSIVIDDPAKMTALILEAVRTCGVRAIISRGWSNLGEGLADRTEDVLFIGDCPHEWLFQHVSAVVHHGGAGTAACGLRNACPTAIVPFFGDQPFWGEMVAAAGAGPSPIPHKSLTAQNLSAAISFCLTHEAKREAENISSQMATERGVEAAVQSFHANLPFNTMQCEILPDQPATWTYKKTEIKLSRLAAQVLVDNSVISADDLHTYETQPIFIHNPRWDPVTSTSSASISIISNMTTSTTDMIVDPWISVRNSNAENANGVVTAGRAAAAGAKGFGKFNLSMFKGAVVDLPLAAAEGFRAVPKLYGEEVKDHGKVTDVVSGFTVGGKNFVHGISDGVSDLWKRPYEDAKKEGALGFVKGVGKGTVGFTSKVVGATLGIVAYPGQGICKSIRHGVKRQTRNKVKLARLQEGQWVAKGLGWGAEVQGVINAFELLKNVPAMEGSSSGKTG</sequence>
<dbReference type="OrthoDB" id="5835829at2759"/>
<dbReference type="InterPro" id="IPR010610">
    <property type="entry name" value="EryCIII-like_C"/>
</dbReference>
<accession>A0A9P9IY99</accession>